<dbReference type="InterPro" id="IPR036397">
    <property type="entry name" value="RNaseH_sf"/>
</dbReference>
<dbReference type="Proteomes" id="UP000041247">
    <property type="component" value="Unassembled WGS sequence"/>
</dbReference>
<dbReference type="AlphaFoldDB" id="A0A0K2ZRQ5"/>
<feature type="domain" description="Integrase catalytic" evidence="2">
    <location>
        <begin position="226"/>
        <end position="434"/>
    </location>
</feature>
<dbReference type="Gene3D" id="3.30.420.10">
    <property type="entry name" value="Ribonuclease H-like superfamily/Ribonuclease H"/>
    <property type="match status" value="1"/>
</dbReference>
<dbReference type="InterPro" id="IPR001584">
    <property type="entry name" value="Integrase_cat-core"/>
</dbReference>
<gene>
    <name evidence="3" type="ORF">XTPLMG728_1088</name>
</gene>
<dbReference type="InterPro" id="IPR012337">
    <property type="entry name" value="RNaseH-like_sf"/>
</dbReference>
<dbReference type="GO" id="GO:0015074">
    <property type="term" value="P:DNA integration"/>
    <property type="evidence" value="ECO:0007669"/>
    <property type="project" value="InterPro"/>
</dbReference>
<dbReference type="GO" id="GO:0003676">
    <property type="term" value="F:nucleic acid binding"/>
    <property type="evidence" value="ECO:0007669"/>
    <property type="project" value="InterPro"/>
</dbReference>
<organism evidence="3 4">
    <name type="scientific">Xanthomonas graminis pv. poae</name>
    <dbReference type="NCBI Taxonomy" id="227946"/>
    <lineage>
        <taxon>Bacteria</taxon>
        <taxon>Pseudomonadati</taxon>
        <taxon>Pseudomonadota</taxon>
        <taxon>Gammaproteobacteria</taxon>
        <taxon>Lysobacterales</taxon>
        <taxon>Lysobacteraceae</taxon>
        <taxon>Xanthomonas</taxon>
        <taxon>Xanthomonas translucens group</taxon>
        <taxon>Xanthomonas graminis</taxon>
    </lineage>
</organism>
<evidence type="ECO:0000313" key="3">
    <source>
        <dbReference type="EMBL" id="CTP86040.1"/>
    </source>
</evidence>
<dbReference type="EMBL" id="CXOK01000027">
    <property type="protein sequence ID" value="CTP86040.1"/>
    <property type="molecule type" value="Genomic_DNA"/>
</dbReference>
<evidence type="ECO:0000259" key="2">
    <source>
        <dbReference type="PROSITE" id="PS50994"/>
    </source>
</evidence>
<dbReference type="Pfam" id="PF09299">
    <property type="entry name" value="Mu-transpos_C"/>
    <property type="match status" value="1"/>
</dbReference>
<reference evidence="3 4" key="1">
    <citation type="submission" date="2015-07" db="EMBL/GenBank/DDBJ databases">
        <authorList>
            <person name="Noorani M."/>
        </authorList>
    </citation>
    <scope>NUCLEOTIDE SEQUENCE [LARGE SCALE GENOMIC DNA]</scope>
    <source>
        <strain evidence="3">LMG728</strain>
    </source>
</reference>
<feature type="region of interest" description="Disordered" evidence="1">
    <location>
        <begin position="575"/>
        <end position="636"/>
    </location>
</feature>
<evidence type="ECO:0000256" key="1">
    <source>
        <dbReference type="SAM" id="MobiDB-lite"/>
    </source>
</evidence>
<name>A0A0K2ZRQ5_9XANT</name>
<sequence length="636" mass="71963">MSGISKAFFRAEPGQLVGYGDRRFRITHLLSVDSVLAVDLESHESQRLRVESIMPLAPEAETQSRADIERDLAHYSKEEWAEAQRRFAAIKPLLEDPLRTRAMAEKLAEKERIHASTLYKWLNLYQAAGHVSALVPEKRGRKSGTLLLRDEQEKVIASAIEDVYLSKQRHNKQDVVDEVIRRCRLAKIDAPSANTIRNRIAALEPAHALRRRGFRDVARNRYEAIQGAFPGANHPLAVVQIDHTEADVILVDEVHRQPIGRPWVTLAIDVYSRMVAGIYVTFEKPAAISVGMCLAQAICPKREYLAELGVGGEWPVWGAMSVVHSDNGKEFRGQMLKRACEEYGMDLQWRPVTLPHFGGHIERLMGTMANQLRKLPGATFSNPQQRRGYDSEAMAALTLKEFENHLVDFIVNVYHQRVHSELGMSPKNKWSLGILGDANSTGTGMFPIPEDPLRIHLDFMPFFHRSVQQYGIQIDNISYYDPVLDPYVSAMDPDNAKAKREFLIRRDPRDISKVYFLDPKDGRYTPLPYRNIGYPAMSAWELREVQARLKAEGRRGVDENLIFEALERMRSKVAEAKQKSKAARRQATRNPAAAKHHVPKPAASPSVSQLPAPASTIEPDPFDEPIRPFDEVSLVR</sequence>
<accession>A0A0K2ZRQ5</accession>
<proteinExistence type="predicted"/>
<evidence type="ECO:0000313" key="4">
    <source>
        <dbReference type="Proteomes" id="UP000041247"/>
    </source>
</evidence>
<dbReference type="InterPro" id="IPR015378">
    <property type="entry name" value="Transposase-like_Mu_C"/>
</dbReference>
<dbReference type="SUPFAM" id="SSF53098">
    <property type="entry name" value="Ribonuclease H-like"/>
    <property type="match status" value="1"/>
</dbReference>
<dbReference type="PROSITE" id="PS50994">
    <property type="entry name" value="INTEGRASE"/>
    <property type="match status" value="1"/>
</dbReference>
<dbReference type="RefSeq" id="WP_009595698.1">
    <property type="nucleotide sequence ID" value="NZ_CP076250.1"/>
</dbReference>
<protein>
    <submittedName>
        <fullName evidence="3">Urease subunit beta</fullName>
    </submittedName>
</protein>